<dbReference type="Proteomes" id="UP000250043">
    <property type="component" value="Unassembled WGS sequence"/>
</dbReference>
<accession>A0A8E2APW1</accession>
<proteinExistence type="predicted"/>
<organism evidence="1 2">
    <name type="scientific">Obba rivulosa</name>
    <dbReference type="NCBI Taxonomy" id="1052685"/>
    <lineage>
        <taxon>Eukaryota</taxon>
        <taxon>Fungi</taxon>
        <taxon>Dikarya</taxon>
        <taxon>Basidiomycota</taxon>
        <taxon>Agaricomycotina</taxon>
        <taxon>Agaricomycetes</taxon>
        <taxon>Polyporales</taxon>
        <taxon>Gelatoporiaceae</taxon>
        <taxon>Obba</taxon>
    </lineage>
</organism>
<dbReference type="InterPro" id="IPR011009">
    <property type="entry name" value="Kinase-like_dom_sf"/>
</dbReference>
<keyword evidence="2" id="KW-1185">Reference proteome</keyword>
<dbReference type="InterPro" id="IPR008266">
    <property type="entry name" value="Tyr_kinase_AS"/>
</dbReference>
<evidence type="ECO:0000313" key="1">
    <source>
        <dbReference type="EMBL" id="OCH85799.1"/>
    </source>
</evidence>
<dbReference type="GO" id="GO:0004672">
    <property type="term" value="F:protein kinase activity"/>
    <property type="evidence" value="ECO:0007669"/>
    <property type="project" value="InterPro"/>
</dbReference>
<evidence type="ECO:0000313" key="2">
    <source>
        <dbReference type="Proteomes" id="UP000250043"/>
    </source>
</evidence>
<sequence>MALAHVHEPNFDALMGPARFFAPEGMLVYGTSFYNSTYKVFDALRDRWFCVRYTKIDVLSEEAEADLAPWAEKMQDCNVLSQDDEGSWSVSKDPDFMPPLLWQDKLSEVPGSWVTTRIGDLDITGAIQPKVYVVGQWERVFKRILFIGHVPRIRAEINAHAIIQSHAHVVSIESVVLCDDSDEVVGITLPYIKGGNFDDRTSFKMKWFIQLMNTVDDFRYRFNLSHGDIATRNMVVDDDDNVRIIDFEAARQPAKDESDVDGPCVVITAYEAMTKRDWEVDSEIDWHHNPDRLRKRGVYVMQRDWECVVELDDDAGLLKELLLLWIVARDREDYSWPQFVFALSSQLGEFVARHSQIS</sequence>
<reference evidence="1 2" key="1">
    <citation type="submission" date="2016-07" db="EMBL/GenBank/DDBJ databases">
        <title>Draft genome of the white-rot fungus Obba rivulosa 3A-2.</title>
        <authorList>
            <consortium name="DOE Joint Genome Institute"/>
            <person name="Miettinen O."/>
            <person name="Riley R."/>
            <person name="Acob R."/>
            <person name="Barry K."/>
            <person name="Cullen D."/>
            <person name="De Vries R."/>
            <person name="Hainaut M."/>
            <person name="Hatakka A."/>
            <person name="Henrissat B."/>
            <person name="Hilden K."/>
            <person name="Kuo R."/>
            <person name="Labutti K."/>
            <person name="Lipzen A."/>
            <person name="Makela M.R."/>
            <person name="Sandor L."/>
            <person name="Spatafora J.W."/>
            <person name="Grigoriev I.V."/>
            <person name="Hibbett D.S."/>
        </authorList>
    </citation>
    <scope>NUCLEOTIDE SEQUENCE [LARGE SCALE GENOMIC DNA]</scope>
    <source>
        <strain evidence="1 2">3A-2</strain>
    </source>
</reference>
<dbReference type="EMBL" id="KV722562">
    <property type="protein sequence ID" value="OCH85799.1"/>
    <property type="molecule type" value="Genomic_DNA"/>
</dbReference>
<dbReference type="AlphaFoldDB" id="A0A8E2APW1"/>
<dbReference type="OrthoDB" id="4062651at2759"/>
<dbReference type="SUPFAM" id="SSF56112">
    <property type="entry name" value="Protein kinase-like (PK-like)"/>
    <property type="match status" value="1"/>
</dbReference>
<gene>
    <name evidence="1" type="ORF">OBBRIDRAFT_797797</name>
</gene>
<dbReference type="Gene3D" id="1.10.510.10">
    <property type="entry name" value="Transferase(Phosphotransferase) domain 1"/>
    <property type="match status" value="1"/>
</dbReference>
<name>A0A8E2APW1_9APHY</name>
<dbReference type="PROSITE" id="PS00109">
    <property type="entry name" value="PROTEIN_KINASE_TYR"/>
    <property type="match status" value="1"/>
</dbReference>
<protein>
    <submittedName>
        <fullName evidence="1">Uncharacterized protein</fullName>
    </submittedName>
</protein>